<protein>
    <submittedName>
        <fullName evidence="2">Uncharacterized protein</fullName>
    </submittedName>
</protein>
<feature type="region of interest" description="Disordered" evidence="1">
    <location>
        <begin position="380"/>
        <end position="399"/>
    </location>
</feature>
<organism evidence="2 3">
    <name type="scientific">Caldalkalibacillus horti</name>
    <dbReference type="NCBI Taxonomy" id="77523"/>
    <lineage>
        <taxon>Bacteria</taxon>
        <taxon>Bacillati</taxon>
        <taxon>Bacillota</taxon>
        <taxon>Bacilli</taxon>
        <taxon>Bacillales</taxon>
        <taxon>Bacillaceae</taxon>
        <taxon>Caldalkalibacillus</taxon>
    </lineage>
</organism>
<gene>
    <name evidence="2" type="ORF">J2S11_003865</name>
</gene>
<feature type="region of interest" description="Disordered" evidence="1">
    <location>
        <begin position="1"/>
        <end position="38"/>
    </location>
</feature>
<accession>A0ABT9W3V1</accession>
<dbReference type="EMBL" id="JAUSTY010000021">
    <property type="protein sequence ID" value="MDQ0167935.1"/>
    <property type="molecule type" value="Genomic_DNA"/>
</dbReference>
<evidence type="ECO:0000256" key="1">
    <source>
        <dbReference type="SAM" id="MobiDB-lite"/>
    </source>
</evidence>
<proteinExistence type="predicted"/>
<comment type="caution">
    <text evidence="2">The sequence shown here is derived from an EMBL/GenBank/DDBJ whole genome shotgun (WGS) entry which is preliminary data.</text>
</comment>
<feature type="compositionally biased region" description="Basic and acidic residues" evidence="1">
    <location>
        <begin position="389"/>
        <end position="399"/>
    </location>
</feature>
<keyword evidence="3" id="KW-1185">Reference proteome</keyword>
<dbReference type="RefSeq" id="WP_307397265.1">
    <property type="nucleotide sequence ID" value="NZ_BAAADK010000013.1"/>
</dbReference>
<evidence type="ECO:0000313" key="2">
    <source>
        <dbReference type="EMBL" id="MDQ0167935.1"/>
    </source>
</evidence>
<sequence>MKYSVPIKANAHVNQAKTTKKDDGMRQQSENNPYNQLHVDSLPSNSLLQLQRTIGNQAVEQLFRAQQVMPPSPSTETEVAQRTPIFHKPTAETALTSDVEKELWDIAQKIDDEVNSAYTRFMTGDYNGASQAQIDLYTLRKYEFDNNSKSMHPSTAAGYVIEGMVNSVINGMDGVEIQVTNLLDGTRPDVLITLPSGEMGLLDITASKSAGHILGKKGNWLNHQNIPLVIESVYPSIDFRNMTSQTLSTEDLARIQERMKHDAEMKILMEEQRQAHLQESYQQRQNVIYEKLMELKAAYDQNNDRDVLPYRINSRSQENFRKIGLDVSIDSQRNHWEITRIDYSVWNEQNNESFFSIYMGLRNFLNTKLEMMGFEPSLTAKRSMDSSSSEERETKRRRK</sequence>
<name>A0ABT9W3V1_9BACI</name>
<reference evidence="2 3" key="1">
    <citation type="submission" date="2023-07" db="EMBL/GenBank/DDBJ databases">
        <title>Genomic Encyclopedia of Type Strains, Phase IV (KMG-IV): sequencing the most valuable type-strain genomes for metagenomic binning, comparative biology and taxonomic classification.</title>
        <authorList>
            <person name="Goeker M."/>
        </authorList>
    </citation>
    <scope>NUCLEOTIDE SEQUENCE [LARGE SCALE GENOMIC DNA]</scope>
    <source>
        <strain evidence="2 3">DSM 12751</strain>
    </source>
</reference>
<evidence type="ECO:0000313" key="3">
    <source>
        <dbReference type="Proteomes" id="UP001235840"/>
    </source>
</evidence>
<dbReference type="Proteomes" id="UP001235840">
    <property type="component" value="Unassembled WGS sequence"/>
</dbReference>
<feature type="compositionally biased region" description="Polar residues" evidence="1">
    <location>
        <begin position="26"/>
        <end position="35"/>
    </location>
</feature>